<dbReference type="InterPro" id="IPR009057">
    <property type="entry name" value="Homeodomain-like_sf"/>
</dbReference>
<dbReference type="InterPro" id="IPR018060">
    <property type="entry name" value="HTH_AraC"/>
</dbReference>
<name>A0A3D9INY9_9BACL</name>
<dbReference type="PANTHER" id="PTHR43280">
    <property type="entry name" value="ARAC-FAMILY TRANSCRIPTIONAL REGULATOR"/>
    <property type="match status" value="1"/>
</dbReference>
<dbReference type="InterPro" id="IPR001789">
    <property type="entry name" value="Sig_transdc_resp-reg_receiver"/>
</dbReference>
<evidence type="ECO:0000256" key="3">
    <source>
        <dbReference type="ARBA" id="ARBA00023163"/>
    </source>
</evidence>
<proteinExistence type="predicted"/>
<dbReference type="InterPro" id="IPR011006">
    <property type="entry name" value="CheY-like_superfamily"/>
</dbReference>
<dbReference type="Gene3D" id="3.40.50.2300">
    <property type="match status" value="1"/>
</dbReference>
<dbReference type="InterPro" id="IPR018062">
    <property type="entry name" value="HTH_AraC-typ_CS"/>
</dbReference>
<dbReference type="PROSITE" id="PS01124">
    <property type="entry name" value="HTH_ARAC_FAMILY_2"/>
    <property type="match status" value="1"/>
</dbReference>
<protein>
    <submittedName>
        <fullName evidence="8">Two-component system response regulator YesN</fullName>
    </submittedName>
</protein>
<dbReference type="CDD" id="cd17536">
    <property type="entry name" value="REC_YesN-like"/>
    <property type="match status" value="1"/>
</dbReference>
<gene>
    <name evidence="8" type="ORF">DFP98_126103</name>
</gene>
<evidence type="ECO:0000259" key="6">
    <source>
        <dbReference type="PROSITE" id="PS01124"/>
    </source>
</evidence>
<dbReference type="GO" id="GO:0003700">
    <property type="term" value="F:DNA-binding transcription factor activity"/>
    <property type="evidence" value="ECO:0007669"/>
    <property type="project" value="InterPro"/>
</dbReference>
<feature type="domain" description="HTH araC/xylS-type" evidence="6">
    <location>
        <begin position="436"/>
        <end position="533"/>
    </location>
</feature>
<keyword evidence="4" id="KW-0597">Phosphoprotein</keyword>
<dbReference type="GO" id="GO:0000160">
    <property type="term" value="P:phosphorelay signal transduction system"/>
    <property type="evidence" value="ECO:0007669"/>
    <property type="project" value="InterPro"/>
</dbReference>
<organism evidence="8 9">
    <name type="scientific">Cohnella phaseoli</name>
    <dbReference type="NCBI Taxonomy" id="456490"/>
    <lineage>
        <taxon>Bacteria</taxon>
        <taxon>Bacillati</taxon>
        <taxon>Bacillota</taxon>
        <taxon>Bacilli</taxon>
        <taxon>Bacillales</taxon>
        <taxon>Paenibacillaceae</taxon>
        <taxon>Cohnella</taxon>
    </lineage>
</organism>
<evidence type="ECO:0000256" key="1">
    <source>
        <dbReference type="ARBA" id="ARBA00023015"/>
    </source>
</evidence>
<feature type="region of interest" description="Disordered" evidence="5">
    <location>
        <begin position="529"/>
        <end position="548"/>
    </location>
</feature>
<dbReference type="SUPFAM" id="SSF52172">
    <property type="entry name" value="CheY-like"/>
    <property type="match status" value="1"/>
</dbReference>
<feature type="domain" description="Response regulatory" evidence="7">
    <location>
        <begin position="3"/>
        <end position="122"/>
    </location>
</feature>
<dbReference type="PROSITE" id="PS50110">
    <property type="entry name" value="RESPONSE_REGULATORY"/>
    <property type="match status" value="1"/>
</dbReference>
<keyword evidence="1" id="KW-0805">Transcription regulation</keyword>
<evidence type="ECO:0000256" key="5">
    <source>
        <dbReference type="SAM" id="MobiDB-lite"/>
    </source>
</evidence>
<evidence type="ECO:0000313" key="9">
    <source>
        <dbReference type="Proteomes" id="UP000256977"/>
    </source>
</evidence>
<evidence type="ECO:0000259" key="7">
    <source>
        <dbReference type="PROSITE" id="PS50110"/>
    </source>
</evidence>
<evidence type="ECO:0000256" key="2">
    <source>
        <dbReference type="ARBA" id="ARBA00023125"/>
    </source>
</evidence>
<dbReference type="PRINTS" id="PR00032">
    <property type="entry name" value="HTHARAC"/>
</dbReference>
<comment type="caution">
    <text evidence="8">The sequence shown here is derived from an EMBL/GenBank/DDBJ whole genome shotgun (WGS) entry which is preliminary data.</text>
</comment>
<accession>A0A3D9INY9</accession>
<dbReference type="SMART" id="SM00342">
    <property type="entry name" value="HTH_ARAC"/>
    <property type="match status" value="1"/>
</dbReference>
<dbReference type="Proteomes" id="UP000256977">
    <property type="component" value="Unassembled WGS sequence"/>
</dbReference>
<keyword evidence="2" id="KW-0238">DNA-binding</keyword>
<evidence type="ECO:0000256" key="4">
    <source>
        <dbReference type="PROSITE-ProRule" id="PRU00169"/>
    </source>
</evidence>
<dbReference type="SMART" id="SM00448">
    <property type="entry name" value="REC"/>
    <property type="match status" value="1"/>
</dbReference>
<dbReference type="EMBL" id="QRDZ01000026">
    <property type="protein sequence ID" value="RED63427.1"/>
    <property type="molecule type" value="Genomic_DNA"/>
</dbReference>
<dbReference type="Pfam" id="PF12833">
    <property type="entry name" value="HTH_18"/>
    <property type="match status" value="1"/>
</dbReference>
<dbReference type="Gene3D" id="1.10.10.60">
    <property type="entry name" value="Homeodomain-like"/>
    <property type="match status" value="2"/>
</dbReference>
<dbReference type="GO" id="GO:0043565">
    <property type="term" value="F:sequence-specific DNA binding"/>
    <property type="evidence" value="ECO:0007669"/>
    <property type="project" value="InterPro"/>
</dbReference>
<dbReference type="OrthoDB" id="9794370at2"/>
<dbReference type="Pfam" id="PF00072">
    <property type="entry name" value="Response_reg"/>
    <property type="match status" value="1"/>
</dbReference>
<reference evidence="8 9" key="1">
    <citation type="submission" date="2018-07" db="EMBL/GenBank/DDBJ databases">
        <title>Genomic Encyclopedia of Type Strains, Phase III (KMG-III): the genomes of soil and plant-associated and newly described type strains.</title>
        <authorList>
            <person name="Whitman W."/>
        </authorList>
    </citation>
    <scope>NUCLEOTIDE SEQUENCE [LARGE SCALE GENOMIC DNA]</scope>
    <source>
        <strain evidence="8 9">CECT 7287</strain>
    </source>
</reference>
<evidence type="ECO:0000313" key="8">
    <source>
        <dbReference type="EMBL" id="RED63427.1"/>
    </source>
</evidence>
<dbReference type="SUPFAM" id="SSF46689">
    <property type="entry name" value="Homeodomain-like"/>
    <property type="match status" value="2"/>
</dbReference>
<dbReference type="PROSITE" id="PS00041">
    <property type="entry name" value="HTH_ARAC_FAMILY_1"/>
    <property type="match status" value="1"/>
</dbReference>
<keyword evidence="9" id="KW-1185">Reference proteome</keyword>
<dbReference type="AlphaFoldDB" id="A0A3D9INY9"/>
<dbReference type="PANTHER" id="PTHR43280:SF10">
    <property type="entry name" value="REGULATORY PROTEIN POCR"/>
    <property type="match status" value="1"/>
</dbReference>
<feature type="modified residue" description="4-aspartylphosphate" evidence="4">
    <location>
        <position position="55"/>
    </location>
</feature>
<sequence length="548" mass="62729">MLRVLIVDDEPIYRLALREMVPWEQYGCEIAAESSNGQDALRVVKQYRIDLVLIDIHMPIMSGLEFVRQLRNTEEGSLVGVVVLSAYSNYEYVREAFLYGVYDYIIKEDMEPEHVGGVISKAVDRLNEQIGQREQREKESLVRLDRVKEGAYRSVLLNADLAEGTEQEAGQWLESLTGQRHILCSLLLDRSYASSADKIDSEQMKFLVHAFKQVLEGYKTQAVLTVLPHWEVAAVLIFPHSMSEYQIRALLAEVLQKAVSHLREYVNLSVTIGVAPSCEHYAAWTGRHSIAQKHARMRFHDGLGRVFFEEDVATGKTEWKDQPWKLQEILKLLESGNNGWAPLVEDGLNRIADSRRLPPEVFQPYKAFLWELGSLLYAKGLSWDDIGEGLSVPSEKTETFEQISHLNVWFRSLVQSVFEGIDPKRRIAQQSPPLVDIVKRWIERHLQEPISLAMASEVVDVSESYLSKVFAKETGETFVEYIMRKRIESAIQMMGSGMKLYEIAEKVGYPNQGHFSKVFKKVTGKTPHEYREELQAKRSHEPPSARKE</sequence>
<dbReference type="RefSeq" id="WP_116063787.1">
    <property type="nucleotide sequence ID" value="NZ_QRDZ01000026.1"/>
</dbReference>
<dbReference type="InterPro" id="IPR020449">
    <property type="entry name" value="Tscrpt_reg_AraC-type_HTH"/>
</dbReference>
<keyword evidence="3" id="KW-0804">Transcription</keyword>